<evidence type="ECO:0000313" key="5">
    <source>
        <dbReference type="Ensembl" id="ENSNNAP00000003365.1"/>
    </source>
</evidence>
<evidence type="ECO:0000256" key="1">
    <source>
        <dbReference type="ARBA" id="ARBA00008535"/>
    </source>
</evidence>
<dbReference type="Gene3D" id="3.40.50.300">
    <property type="entry name" value="P-loop containing nucleotide triphosphate hydrolases"/>
    <property type="match status" value="3"/>
</dbReference>
<dbReference type="OrthoDB" id="8954335at2759"/>
<dbReference type="InterPro" id="IPR027417">
    <property type="entry name" value="P-loop_NTPase"/>
</dbReference>
<evidence type="ECO:0000313" key="6">
    <source>
        <dbReference type="Proteomes" id="UP000694559"/>
    </source>
</evidence>
<keyword evidence="6" id="KW-1185">Reference proteome</keyword>
<dbReference type="GO" id="GO:0005525">
    <property type="term" value="F:GTP binding"/>
    <property type="evidence" value="ECO:0007669"/>
    <property type="project" value="UniProtKB-KW"/>
</dbReference>
<reference evidence="5" key="2">
    <citation type="submission" date="2025-09" db="UniProtKB">
        <authorList>
            <consortium name="Ensembl"/>
        </authorList>
    </citation>
    <scope>IDENTIFICATION</scope>
</reference>
<dbReference type="FunFam" id="3.40.50.300:FF:000366">
    <property type="entry name" value="GTPase, IMAP family member 2"/>
    <property type="match status" value="3"/>
</dbReference>
<feature type="domain" description="AIG1-type G" evidence="4">
    <location>
        <begin position="241"/>
        <end position="443"/>
    </location>
</feature>
<dbReference type="OMA" id="HMIDAMV"/>
<reference evidence="5" key="1">
    <citation type="submission" date="2025-08" db="UniProtKB">
        <authorList>
            <consortium name="Ensembl"/>
        </authorList>
    </citation>
    <scope>IDENTIFICATION</scope>
</reference>
<organism evidence="5 6">
    <name type="scientific">Naja naja</name>
    <name type="common">Indian cobra</name>
    <dbReference type="NCBI Taxonomy" id="35670"/>
    <lineage>
        <taxon>Eukaryota</taxon>
        <taxon>Metazoa</taxon>
        <taxon>Chordata</taxon>
        <taxon>Craniata</taxon>
        <taxon>Vertebrata</taxon>
        <taxon>Euteleostomi</taxon>
        <taxon>Lepidosauria</taxon>
        <taxon>Squamata</taxon>
        <taxon>Bifurcata</taxon>
        <taxon>Unidentata</taxon>
        <taxon>Episquamata</taxon>
        <taxon>Toxicofera</taxon>
        <taxon>Serpentes</taxon>
        <taxon>Colubroidea</taxon>
        <taxon>Elapidae</taxon>
        <taxon>Elapinae</taxon>
        <taxon>Naja</taxon>
    </lineage>
</organism>
<proteinExistence type="inferred from homology"/>
<name>A0A8C6VBY0_NAJNA</name>
<dbReference type="SUPFAM" id="SSF52540">
    <property type="entry name" value="P-loop containing nucleoside triphosphate hydrolases"/>
    <property type="match status" value="3"/>
</dbReference>
<dbReference type="InterPro" id="IPR045058">
    <property type="entry name" value="GIMA/IAN/Toc"/>
</dbReference>
<dbReference type="Pfam" id="PF04548">
    <property type="entry name" value="AIG1"/>
    <property type="match status" value="3"/>
</dbReference>
<dbReference type="Ensembl" id="ENSNNAT00000003526.1">
    <property type="protein sequence ID" value="ENSNNAP00000003365.1"/>
    <property type="gene ID" value="ENSNNAG00000002301.1"/>
</dbReference>
<dbReference type="PANTHER" id="PTHR10903:SF170">
    <property type="entry name" value="GTPASE IMAP FAMILY MEMBER 7"/>
    <property type="match status" value="1"/>
</dbReference>
<evidence type="ECO:0000256" key="2">
    <source>
        <dbReference type="ARBA" id="ARBA00022741"/>
    </source>
</evidence>
<dbReference type="AlphaFoldDB" id="A0A8C6VBY0"/>
<accession>A0A8C6VBY0</accession>
<keyword evidence="3" id="KW-0342">GTP-binding</keyword>
<evidence type="ECO:0000259" key="4">
    <source>
        <dbReference type="PROSITE" id="PS51720"/>
    </source>
</evidence>
<dbReference type="CDD" id="cd01852">
    <property type="entry name" value="AIG1"/>
    <property type="match status" value="1"/>
</dbReference>
<protein>
    <recommendedName>
        <fullName evidence="4">AIG1-type G domain-containing protein</fullName>
    </recommendedName>
</protein>
<evidence type="ECO:0000256" key="3">
    <source>
        <dbReference type="ARBA" id="ARBA00023134"/>
    </source>
</evidence>
<feature type="domain" description="AIG1-type G" evidence="4">
    <location>
        <begin position="17"/>
        <end position="220"/>
    </location>
</feature>
<dbReference type="PROSITE" id="PS51720">
    <property type="entry name" value="G_AIG1"/>
    <property type="match status" value="3"/>
</dbReference>
<keyword evidence="2" id="KW-0547">Nucleotide-binding</keyword>
<dbReference type="PANTHER" id="PTHR10903">
    <property type="entry name" value="GTPASE, IMAP FAMILY MEMBER-RELATED"/>
    <property type="match status" value="1"/>
</dbReference>
<feature type="domain" description="AIG1-type G" evidence="4">
    <location>
        <begin position="444"/>
        <end position="648"/>
    </location>
</feature>
<comment type="similarity">
    <text evidence="1">Belongs to the TRAFAC class TrmE-Era-EngA-EngB-Septin-like GTPase superfamily. AIG1/Toc34/Toc159-like paraseptin GTPase family. IAN subfamily.</text>
</comment>
<dbReference type="GeneTree" id="ENSGT00940000159509"/>
<sequence length="664" mass="73608">MLLTSPLLLSSPLSVAGPEWRIVLVGKTGSGKSATGNTILGKEVFESGWSHNSITIACQKEEAQLKGRKVVVVDTPGFFHTCRPQKATAAEVRKCVKFCSPGPHVILHVMDPFHASQKETDTVQLIRKIFGRNAKDYTIILFTCIDSMEGRSLENVISSRNKKVTKYIDECGDRYLPFNNEAEGAEREDQVAILMTMIDDLVESNSDAPCYTEDMMNFKTGYDGHMLLTSPLLLSPLWVAGPERRIVLVGKTISGKSVTGNTILGSKVFESGWSPFSITAACQKEEAQLKGRKVVVVDTPGYFYTHCADEDIAAELRRCIKFCSPGPHVILHVMHPFVSSHKETDVVQLIKEIFGRNAMDYMIILFTHKDSQGGRSLEKLISSRNKKVKEHIAECGNRCLAFNNKAEGEEREAQVAELMTMIDALVERNSDAPCTQKDTLSTIYTVIVLVGTTRSGKSATGNTVLGSKVFQSGGPFRSTTACQKEEAQLKGRKVVVVDTPGFFHYCRPEMEVAAQVSKGVKFCCPGPHVILHVMYPLGSSQEEMKVAQQIEEMFGLKAKDYTIILFTFKDELEGPSIENLISSRNAKVKKYIAECGYRYLFFNNKAEGGEREAQVTELMIMIDALVETNRNSPSEWIPCRDALTRQSRRGMLSNRPGGGRHGVQ</sequence>
<dbReference type="Proteomes" id="UP000694559">
    <property type="component" value="Unplaced"/>
</dbReference>
<dbReference type="InterPro" id="IPR006703">
    <property type="entry name" value="G_AIG1"/>
</dbReference>